<evidence type="ECO:0000313" key="4">
    <source>
        <dbReference type="Proteomes" id="UP000530268"/>
    </source>
</evidence>
<dbReference type="InterPro" id="IPR039374">
    <property type="entry name" value="SIP_fam"/>
</dbReference>
<evidence type="ECO:0000313" key="3">
    <source>
        <dbReference type="EMBL" id="MBB3995852.1"/>
    </source>
</evidence>
<dbReference type="Pfam" id="PF04954">
    <property type="entry name" value="SIP"/>
    <property type="match status" value="1"/>
</dbReference>
<organism evidence="3 4">
    <name type="scientific">Sulfitobacter undariae</name>
    <dbReference type="NCBI Taxonomy" id="1563671"/>
    <lineage>
        <taxon>Bacteria</taxon>
        <taxon>Pseudomonadati</taxon>
        <taxon>Pseudomonadota</taxon>
        <taxon>Alphaproteobacteria</taxon>
        <taxon>Rhodobacterales</taxon>
        <taxon>Roseobacteraceae</taxon>
        <taxon>Sulfitobacter</taxon>
    </lineage>
</organism>
<dbReference type="CDD" id="cd06193">
    <property type="entry name" value="siderophore_interacting"/>
    <property type="match status" value="1"/>
</dbReference>
<dbReference type="RefSeq" id="WP_184568044.1">
    <property type="nucleotide sequence ID" value="NZ_JACIEI010000020.1"/>
</dbReference>
<accession>A0A7W6H281</accession>
<gene>
    <name evidence="3" type="ORF">GGR95_003516</name>
</gene>
<dbReference type="GO" id="GO:0016491">
    <property type="term" value="F:oxidoreductase activity"/>
    <property type="evidence" value="ECO:0007669"/>
    <property type="project" value="InterPro"/>
</dbReference>
<feature type="domain" description="FAD-binding FR-type" evidence="2">
    <location>
        <begin position="108"/>
        <end position="231"/>
    </location>
</feature>
<dbReference type="Pfam" id="PF08021">
    <property type="entry name" value="FAD_binding_9"/>
    <property type="match status" value="1"/>
</dbReference>
<dbReference type="InterPro" id="IPR017927">
    <property type="entry name" value="FAD-bd_FR_type"/>
</dbReference>
<dbReference type="InterPro" id="IPR039261">
    <property type="entry name" value="FNR_nucleotide-bd"/>
</dbReference>
<proteinExistence type="inferred from homology"/>
<sequence>MQKATAETTISLTSPQALLGAFIDHMRDDHGMVFHVAEDGAHSFENDGYRIEIQPKDLALRILLEAPSESDMRFSKEGIVHHVGEFDAIAAQSIRWKNERAEVGTTPENFRLLTVVKSELLFEGMQRVTLHYPDIAELQERGIHLRLILPNDTSRAPLWPLMGENGAPVWPTGDDTLHARYVTLKNIRPDLEEVDIDIVHHDNGLISHWAQNACTGQLVGAMGPTGKDHLPVAKSYFIAADGTGLPAVAQLLSQLPKDATGHVIVALPDAVKCADYLPQSGLTYHALRPHEFEGEILELARQLTLKGETGYAFFAGEFTNAQSLRGHFKKELGLDKTTQISAAYWRRETCK</sequence>
<dbReference type="PANTHER" id="PTHR30157:SF0">
    <property type="entry name" value="NADPH-DEPENDENT FERRIC-CHELATE REDUCTASE"/>
    <property type="match status" value="1"/>
</dbReference>
<dbReference type="PROSITE" id="PS51384">
    <property type="entry name" value="FAD_FR"/>
    <property type="match status" value="1"/>
</dbReference>
<dbReference type="AlphaFoldDB" id="A0A7W6H281"/>
<dbReference type="InterPro" id="IPR017938">
    <property type="entry name" value="Riboflavin_synthase-like_b-brl"/>
</dbReference>
<evidence type="ECO:0000259" key="2">
    <source>
        <dbReference type="PROSITE" id="PS51384"/>
    </source>
</evidence>
<evidence type="ECO:0000256" key="1">
    <source>
        <dbReference type="ARBA" id="ARBA00035644"/>
    </source>
</evidence>
<name>A0A7W6H281_9RHOB</name>
<dbReference type="InterPro" id="IPR013113">
    <property type="entry name" value="SIP_FAD-bd"/>
</dbReference>
<dbReference type="InterPro" id="IPR007037">
    <property type="entry name" value="SIP_rossman_dom"/>
</dbReference>
<protein>
    <submittedName>
        <fullName evidence="3">NADPH-dependent ferric siderophore reductase</fullName>
    </submittedName>
</protein>
<dbReference type="EMBL" id="JACIEI010000020">
    <property type="protein sequence ID" value="MBB3995852.1"/>
    <property type="molecule type" value="Genomic_DNA"/>
</dbReference>
<dbReference type="Gene3D" id="2.40.30.10">
    <property type="entry name" value="Translation factors"/>
    <property type="match status" value="1"/>
</dbReference>
<dbReference type="PANTHER" id="PTHR30157">
    <property type="entry name" value="FERRIC REDUCTASE, NADPH-DEPENDENT"/>
    <property type="match status" value="1"/>
</dbReference>
<dbReference type="SUPFAM" id="SSF63380">
    <property type="entry name" value="Riboflavin synthase domain-like"/>
    <property type="match status" value="1"/>
</dbReference>
<dbReference type="Gene3D" id="3.40.50.80">
    <property type="entry name" value="Nucleotide-binding domain of ferredoxin-NADP reductase (FNR) module"/>
    <property type="match status" value="1"/>
</dbReference>
<comment type="caution">
    <text evidence="3">The sequence shown here is derived from an EMBL/GenBank/DDBJ whole genome shotgun (WGS) entry which is preliminary data.</text>
</comment>
<reference evidence="3 4" key="1">
    <citation type="submission" date="2020-08" db="EMBL/GenBank/DDBJ databases">
        <title>Genomic Encyclopedia of Type Strains, Phase IV (KMG-IV): sequencing the most valuable type-strain genomes for metagenomic binning, comparative biology and taxonomic classification.</title>
        <authorList>
            <person name="Goeker M."/>
        </authorList>
    </citation>
    <scope>NUCLEOTIDE SEQUENCE [LARGE SCALE GENOMIC DNA]</scope>
    <source>
        <strain evidence="3 4">DSM 102234</strain>
    </source>
</reference>
<dbReference type="Proteomes" id="UP000530268">
    <property type="component" value="Unassembled WGS sequence"/>
</dbReference>
<comment type="similarity">
    <text evidence="1">Belongs to the SIP oxidoreductase family.</text>
</comment>
<keyword evidence="4" id="KW-1185">Reference proteome</keyword>